<feature type="signal peptide" evidence="4">
    <location>
        <begin position="1"/>
        <end position="17"/>
    </location>
</feature>
<dbReference type="FunFam" id="2.90.10.10:FF:000005">
    <property type="entry name" value="G-type lectin S-receptor-like serine/threonine-protein kinase"/>
    <property type="match status" value="1"/>
</dbReference>
<dbReference type="PROSITE" id="PS50927">
    <property type="entry name" value="BULB_LECTIN"/>
    <property type="match status" value="1"/>
</dbReference>
<feature type="domain" description="Bulb-type lectin" evidence="5">
    <location>
        <begin position="20"/>
        <end position="150"/>
    </location>
</feature>
<name>A0A2P6PDQ9_ROSCH</name>
<keyword evidence="7" id="KW-1185">Reference proteome</keyword>
<evidence type="ECO:0000256" key="2">
    <source>
        <dbReference type="ARBA" id="ARBA00023157"/>
    </source>
</evidence>
<dbReference type="SUPFAM" id="SSF51110">
    <property type="entry name" value="alpha-D-mannose-specific plant lectins"/>
    <property type="match status" value="1"/>
</dbReference>
<evidence type="ECO:0000256" key="4">
    <source>
        <dbReference type="SAM" id="SignalP"/>
    </source>
</evidence>
<dbReference type="Gramene" id="PRQ20065">
    <property type="protein sequence ID" value="PRQ20065"/>
    <property type="gene ID" value="RchiOBHm_Chr7g0224101"/>
</dbReference>
<keyword evidence="1 4" id="KW-0732">Signal</keyword>
<dbReference type="EC" id="2.7.11.1" evidence="6"/>
<keyword evidence="6" id="KW-0808">Transferase</keyword>
<dbReference type="EMBL" id="PDCK01000045">
    <property type="protein sequence ID" value="PRQ20065.1"/>
    <property type="molecule type" value="Genomic_DNA"/>
</dbReference>
<dbReference type="AlphaFoldDB" id="A0A2P6PDQ9"/>
<accession>A0A2P6PDQ9</accession>
<dbReference type="Proteomes" id="UP000238479">
    <property type="component" value="Chromosome 7"/>
</dbReference>
<dbReference type="SMART" id="SM00108">
    <property type="entry name" value="B_lectin"/>
    <property type="match status" value="1"/>
</dbReference>
<evidence type="ECO:0000256" key="3">
    <source>
        <dbReference type="ARBA" id="ARBA00023180"/>
    </source>
</evidence>
<sequence length="203" mass="23097">MLFKALLLFLLFRFCESRDTITRNQEQLKDDGGVLVSKQSKFELGFFSPGNSSNRYVGIWYSQTRVSNKTVVWVANRNNPINDTSGVLTINRYGELVLYAYNMESTPIWSTNVSRSVQNVNTSTLSAQLLDTGNLVVFQDDNNENLSWQSFDHPTDTLIPGMKVGVNWKTGQEWVLTSWKSQDDPAIGDYVRSNMDITHIIIK</sequence>
<organism evidence="6 7">
    <name type="scientific">Rosa chinensis</name>
    <name type="common">China rose</name>
    <dbReference type="NCBI Taxonomy" id="74649"/>
    <lineage>
        <taxon>Eukaryota</taxon>
        <taxon>Viridiplantae</taxon>
        <taxon>Streptophyta</taxon>
        <taxon>Embryophyta</taxon>
        <taxon>Tracheophyta</taxon>
        <taxon>Spermatophyta</taxon>
        <taxon>Magnoliopsida</taxon>
        <taxon>eudicotyledons</taxon>
        <taxon>Gunneridae</taxon>
        <taxon>Pentapetalae</taxon>
        <taxon>rosids</taxon>
        <taxon>fabids</taxon>
        <taxon>Rosales</taxon>
        <taxon>Rosaceae</taxon>
        <taxon>Rosoideae</taxon>
        <taxon>Rosoideae incertae sedis</taxon>
        <taxon>Rosa</taxon>
    </lineage>
</organism>
<evidence type="ECO:0000256" key="1">
    <source>
        <dbReference type="ARBA" id="ARBA00022729"/>
    </source>
</evidence>
<evidence type="ECO:0000259" key="5">
    <source>
        <dbReference type="PROSITE" id="PS50927"/>
    </source>
</evidence>
<keyword evidence="6" id="KW-0418">Kinase</keyword>
<dbReference type="InterPro" id="IPR001480">
    <property type="entry name" value="Bulb-type_lectin_dom"/>
</dbReference>
<dbReference type="InterPro" id="IPR036426">
    <property type="entry name" value="Bulb-type_lectin_dom_sf"/>
</dbReference>
<evidence type="ECO:0000313" key="7">
    <source>
        <dbReference type="Proteomes" id="UP000238479"/>
    </source>
</evidence>
<gene>
    <name evidence="6" type="ORF">RchiOBHm_Chr7g0224101</name>
</gene>
<keyword evidence="6" id="KW-0723">Serine/threonine-protein kinase</keyword>
<protein>
    <submittedName>
        <fullName evidence="6">Putative non-specific serine/threonine protein kinase</fullName>
        <ecNumber evidence="6">2.7.11.1</ecNumber>
    </submittedName>
</protein>
<keyword evidence="3" id="KW-0325">Glycoprotein</keyword>
<feature type="chain" id="PRO_5015170339" evidence="4">
    <location>
        <begin position="18"/>
        <end position="203"/>
    </location>
</feature>
<dbReference type="STRING" id="74649.A0A2P6PDQ9"/>
<dbReference type="Gene3D" id="2.90.10.10">
    <property type="entry name" value="Bulb-type lectin domain"/>
    <property type="match status" value="1"/>
</dbReference>
<keyword evidence="2" id="KW-1015">Disulfide bond</keyword>
<proteinExistence type="predicted"/>
<comment type="caution">
    <text evidence="6">The sequence shown here is derived from an EMBL/GenBank/DDBJ whole genome shotgun (WGS) entry which is preliminary data.</text>
</comment>
<dbReference type="GO" id="GO:0004674">
    <property type="term" value="F:protein serine/threonine kinase activity"/>
    <property type="evidence" value="ECO:0007669"/>
    <property type="project" value="UniProtKB-KW"/>
</dbReference>
<dbReference type="CDD" id="cd00028">
    <property type="entry name" value="B_lectin"/>
    <property type="match status" value="1"/>
</dbReference>
<evidence type="ECO:0000313" key="6">
    <source>
        <dbReference type="EMBL" id="PRQ20065.1"/>
    </source>
</evidence>
<dbReference type="Pfam" id="PF01453">
    <property type="entry name" value="B_lectin"/>
    <property type="match status" value="1"/>
</dbReference>
<reference evidence="6 7" key="1">
    <citation type="journal article" date="2018" name="Nat. Genet.">
        <title>The Rosa genome provides new insights in the design of modern roses.</title>
        <authorList>
            <person name="Bendahmane M."/>
        </authorList>
    </citation>
    <scope>NUCLEOTIDE SEQUENCE [LARGE SCALE GENOMIC DNA]</scope>
    <source>
        <strain evidence="7">cv. Old Blush</strain>
    </source>
</reference>
<dbReference type="PANTHER" id="PTHR32444:SF247">
    <property type="entry name" value="OS01G0958200 PROTEIN"/>
    <property type="match status" value="1"/>
</dbReference>
<dbReference type="OMA" id="VILMHCV"/>
<dbReference type="PANTHER" id="PTHR32444">
    <property type="entry name" value="BULB-TYPE LECTIN DOMAIN-CONTAINING PROTEIN"/>
    <property type="match status" value="1"/>
</dbReference>